<reference evidence="4 5" key="1">
    <citation type="journal article" date="2019" name="Int. J. Syst. Evol. Microbiol.">
        <title>The Global Catalogue of Microorganisms (GCM) 10K type strain sequencing project: providing services to taxonomists for standard genome sequencing and annotation.</title>
        <authorList>
            <consortium name="The Broad Institute Genomics Platform"/>
            <consortium name="The Broad Institute Genome Sequencing Center for Infectious Disease"/>
            <person name="Wu L."/>
            <person name="Ma J."/>
        </authorList>
    </citation>
    <scope>NUCLEOTIDE SEQUENCE [LARGE SCALE GENOMIC DNA]</scope>
    <source>
        <strain evidence="4 5">CGMCC 1.12125</strain>
    </source>
</reference>
<dbReference type="SUPFAM" id="SSF54631">
    <property type="entry name" value="CBS-domain pair"/>
    <property type="match status" value="1"/>
</dbReference>
<sequence length="149" mass="16343">MLVKDVMATDIVTCDVGATLQTAVERMLKNDVGSVIVTHSDDPYGILTKTDALHAGAVTERPFPDIPVKKVANNPLVTASKSETVRTAIDRMHDKKIKKLPVVEDLDVVGIITQSDISAHFHSFIREAHALERGHADWSSNDRVQGFDE</sequence>
<keyword evidence="1 2" id="KW-0129">CBS domain</keyword>
<keyword evidence="5" id="KW-1185">Reference proteome</keyword>
<dbReference type="CDD" id="cd17776">
    <property type="entry name" value="CBS_pair_arch"/>
    <property type="match status" value="1"/>
</dbReference>
<dbReference type="InterPro" id="IPR000644">
    <property type="entry name" value="CBS_dom"/>
</dbReference>
<feature type="domain" description="CBS" evidence="3">
    <location>
        <begin position="72"/>
        <end position="131"/>
    </location>
</feature>
<evidence type="ECO:0000313" key="4">
    <source>
        <dbReference type="EMBL" id="MFD1586538.1"/>
    </source>
</evidence>
<evidence type="ECO:0000313" key="5">
    <source>
        <dbReference type="Proteomes" id="UP001597119"/>
    </source>
</evidence>
<name>A0ABD6CAV8_9EURY</name>
<protein>
    <submittedName>
        <fullName evidence="4">CBS domain-containing protein</fullName>
    </submittedName>
</protein>
<dbReference type="Gene3D" id="3.10.580.10">
    <property type="entry name" value="CBS-domain"/>
    <property type="match status" value="1"/>
</dbReference>
<organism evidence="4 5">
    <name type="scientific">Halorientalis brevis</name>
    <dbReference type="NCBI Taxonomy" id="1126241"/>
    <lineage>
        <taxon>Archaea</taxon>
        <taxon>Methanobacteriati</taxon>
        <taxon>Methanobacteriota</taxon>
        <taxon>Stenosarchaea group</taxon>
        <taxon>Halobacteria</taxon>
        <taxon>Halobacteriales</taxon>
        <taxon>Haloarculaceae</taxon>
        <taxon>Halorientalis</taxon>
    </lineage>
</organism>
<evidence type="ECO:0000256" key="2">
    <source>
        <dbReference type="PROSITE-ProRule" id="PRU00703"/>
    </source>
</evidence>
<dbReference type="InterPro" id="IPR046342">
    <property type="entry name" value="CBS_dom_sf"/>
</dbReference>
<feature type="domain" description="CBS" evidence="3">
    <location>
        <begin position="7"/>
        <end position="63"/>
    </location>
</feature>
<gene>
    <name evidence="4" type="ORF">ACFR9U_06060</name>
</gene>
<accession>A0ABD6CAV8</accession>
<dbReference type="AlphaFoldDB" id="A0ABD6CAV8"/>
<comment type="caution">
    <text evidence="4">The sequence shown here is derived from an EMBL/GenBank/DDBJ whole genome shotgun (WGS) entry which is preliminary data.</text>
</comment>
<dbReference type="SMART" id="SM00116">
    <property type="entry name" value="CBS"/>
    <property type="match status" value="2"/>
</dbReference>
<dbReference type="Pfam" id="PF00571">
    <property type="entry name" value="CBS"/>
    <property type="match status" value="2"/>
</dbReference>
<evidence type="ECO:0000259" key="3">
    <source>
        <dbReference type="PROSITE" id="PS51371"/>
    </source>
</evidence>
<dbReference type="InterPro" id="IPR051257">
    <property type="entry name" value="Diverse_CBS-Domain"/>
</dbReference>
<dbReference type="EMBL" id="JBHUDJ010000002">
    <property type="protein sequence ID" value="MFD1586538.1"/>
    <property type="molecule type" value="Genomic_DNA"/>
</dbReference>
<dbReference type="PANTHER" id="PTHR43080">
    <property type="entry name" value="CBS DOMAIN-CONTAINING PROTEIN CBSX3, MITOCHONDRIAL"/>
    <property type="match status" value="1"/>
</dbReference>
<dbReference type="PANTHER" id="PTHR43080:SF2">
    <property type="entry name" value="CBS DOMAIN-CONTAINING PROTEIN"/>
    <property type="match status" value="1"/>
</dbReference>
<dbReference type="Proteomes" id="UP001597119">
    <property type="component" value="Unassembled WGS sequence"/>
</dbReference>
<dbReference type="RefSeq" id="WP_247379506.1">
    <property type="nucleotide sequence ID" value="NZ_JALLGV010000007.1"/>
</dbReference>
<dbReference type="PROSITE" id="PS51371">
    <property type="entry name" value="CBS"/>
    <property type="match status" value="2"/>
</dbReference>
<proteinExistence type="predicted"/>
<evidence type="ECO:0000256" key="1">
    <source>
        <dbReference type="ARBA" id="ARBA00023122"/>
    </source>
</evidence>